<evidence type="ECO:0000313" key="2">
    <source>
        <dbReference type="Proteomes" id="UP001634007"/>
    </source>
</evidence>
<sequence>MAVSSAYSYACCFDSAYPLMARNEFSEDQRLSQLIAKVEWRVGLAGRRERMTERRHRYSGRGAVGDKPAQGCSSLVIPEHAKTKSGVLGLCGFRVFLSWLK</sequence>
<organism evidence="1 2">
    <name type="scientific">Eucalyptus globulus</name>
    <name type="common">Tasmanian blue gum</name>
    <dbReference type="NCBI Taxonomy" id="34317"/>
    <lineage>
        <taxon>Eukaryota</taxon>
        <taxon>Viridiplantae</taxon>
        <taxon>Streptophyta</taxon>
        <taxon>Embryophyta</taxon>
        <taxon>Tracheophyta</taxon>
        <taxon>Spermatophyta</taxon>
        <taxon>Magnoliopsida</taxon>
        <taxon>eudicotyledons</taxon>
        <taxon>Gunneridae</taxon>
        <taxon>Pentapetalae</taxon>
        <taxon>rosids</taxon>
        <taxon>malvids</taxon>
        <taxon>Myrtales</taxon>
        <taxon>Myrtaceae</taxon>
        <taxon>Myrtoideae</taxon>
        <taxon>Eucalypteae</taxon>
        <taxon>Eucalyptus</taxon>
    </lineage>
</organism>
<dbReference type="EMBL" id="JBJKBG010000003">
    <property type="protein sequence ID" value="KAL3746961.1"/>
    <property type="molecule type" value="Genomic_DNA"/>
</dbReference>
<dbReference type="Proteomes" id="UP001634007">
    <property type="component" value="Unassembled WGS sequence"/>
</dbReference>
<reference evidence="1 2" key="1">
    <citation type="submission" date="2024-11" db="EMBL/GenBank/DDBJ databases">
        <title>Chromosome-level genome assembly of Eucalyptus globulus Labill. provides insights into its genome evolution.</title>
        <authorList>
            <person name="Li X."/>
        </authorList>
    </citation>
    <scope>NUCLEOTIDE SEQUENCE [LARGE SCALE GENOMIC DNA]</scope>
    <source>
        <strain evidence="1">CL2024</strain>
        <tissue evidence="1">Fresh tender leaves</tissue>
    </source>
</reference>
<dbReference type="AlphaFoldDB" id="A0ABD3LAN2"/>
<comment type="caution">
    <text evidence="1">The sequence shown here is derived from an EMBL/GenBank/DDBJ whole genome shotgun (WGS) entry which is preliminary data.</text>
</comment>
<evidence type="ECO:0000313" key="1">
    <source>
        <dbReference type="EMBL" id="KAL3746961.1"/>
    </source>
</evidence>
<gene>
    <name evidence="1" type="ORF">ACJRO7_015835</name>
</gene>
<keyword evidence="2" id="KW-1185">Reference proteome</keyword>
<name>A0ABD3LAN2_EUCGL</name>
<proteinExistence type="predicted"/>
<accession>A0ABD3LAN2</accession>
<protein>
    <submittedName>
        <fullName evidence="1">Uncharacterized protein</fullName>
    </submittedName>
</protein>